<name>A0A6C0LUS4_9ZZZZ</name>
<accession>A0A6C0LUS4</accession>
<sequence>MFINTPYDKINEFIDKKWLKTCTIDKDNIDTIQNMYSIIRNAYNNIQHIKVTRNVTKNHTFTQETLTKIVEVTRFFPQRINSFLIQNTGEYKRFSFKIGKRTFTIHVYCYEGYTFDEDNLNYMISWFYTANRFAPDDECSRNLNIYLLMSPFAKFLPEAKNTMVEPKHVNSAFTYGCKENNKIVIFRHEEWEKVLLHETFHTYNFDFHANDFTKFRTFMKHTFRVQSDYELFETYCETWATLWTAAYQAYHITCQSNEPKRFINYVETLIAHEQQFSLIQSTKILNIFNMKYSDIFKQKEPKYRENTNVFCYYILKSLCLLHINAFLRVSNKCMNNPLNIIFDSKCESLWIDFFKKIYNNKETIKRTNDAHNMVLSLRNKPETNVSNNSLGRMTLFG</sequence>
<dbReference type="EMBL" id="MN740569">
    <property type="protein sequence ID" value="QHU34367.1"/>
    <property type="molecule type" value="Genomic_DNA"/>
</dbReference>
<reference evidence="1" key="1">
    <citation type="journal article" date="2020" name="Nature">
        <title>Giant virus diversity and host interactions through global metagenomics.</title>
        <authorList>
            <person name="Schulz F."/>
            <person name="Roux S."/>
            <person name="Paez-Espino D."/>
            <person name="Jungbluth S."/>
            <person name="Walsh D.A."/>
            <person name="Denef V.J."/>
            <person name="McMahon K.D."/>
            <person name="Konstantinidis K.T."/>
            <person name="Eloe-Fadrosh E.A."/>
            <person name="Kyrpides N.C."/>
            <person name="Woyke T."/>
        </authorList>
    </citation>
    <scope>NUCLEOTIDE SEQUENCE</scope>
    <source>
        <strain evidence="1">GVMAG-S-1016713-123</strain>
    </source>
</reference>
<proteinExistence type="predicted"/>
<evidence type="ECO:0000313" key="1">
    <source>
        <dbReference type="EMBL" id="QHU34367.1"/>
    </source>
</evidence>
<dbReference type="AlphaFoldDB" id="A0A6C0LUS4"/>
<protein>
    <submittedName>
        <fullName evidence="1">Uncharacterized protein</fullName>
    </submittedName>
</protein>
<organism evidence="1">
    <name type="scientific">viral metagenome</name>
    <dbReference type="NCBI Taxonomy" id="1070528"/>
    <lineage>
        <taxon>unclassified sequences</taxon>
        <taxon>metagenomes</taxon>
        <taxon>organismal metagenomes</taxon>
    </lineage>
</organism>